<reference evidence="1 2" key="1">
    <citation type="journal article" date="2018" name="ISME J.">
        <title>Involvement of Burkholderiaceae and sulfurous volatiles in disease-suppressive soils.</title>
        <authorList>
            <person name="Carrion V.J."/>
            <person name="Cordovez V."/>
            <person name="Tyc O."/>
            <person name="Etalo D.W."/>
            <person name="de Bruijn I."/>
            <person name="de Jager V.C."/>
            <person name="Medema M.H."/>
            <person name="Eberl L."/>
            <person name="Raaijmakers J.M."/>
        </authorList>
    </citation>
    <scope>NUCLEOTIDE SEQUENCE [LARGE SCALE GENOMIC DNA]</scope>
    <source>
        <strain evidence="2">mHSR5</strain>
    </source>
</reference>
<dbReference type="AlphaFoldDB" id="A0A2Z5N234"/>
<dbReference type="Proteomes" id="UP000253104">
    <property type="component" value="Chromosome mHSR5_B"/>
</dbReference>
<evidence type="ECO:0000313" key="1">
    <source>
        <dbReference type="EMBL" id="AXF22807.1"/>
    </source>
</evidence>
<name>A0A2Z5N234_BURPY</name>
<sequence length="61" mass="6374">MAAFERIRQYPGRRSMPPAAIGEPDGNGTITRAASCATPRGASAAHAAFGFLHFILITADS</sequence>
<organism evidence="1 2">
    <name type="scientific">Burkholderia pyrrocinia</name>
    <name type="common">Pseudomonas pyrrocinia</name>
    <dbReference type="NCBI Taxonomy" id="60550"/>
    <lineage>
        <taxon>Bacteria</taxon>
        <taxon>Pseudomonadati</taxon>
        <taxon>Pseudomonadota</taxon>
        <taxon>Betaproteobacteria</taxon>
        <taxon>Burkholderiales</taxon>
        <taxon>Burkholderiaceae</taxon>
        <taxon>Burkholderia</taxon>
        <taxon>Burkholderia cepacia complex</taxon>
    </lineage>
</organism>
<protein>
    <submittedName>
        <fullName evidence="1">Uncharacterized protein</fullName>
    </submittedName>
</protein>
<evidence type="ECO:0000313" key="2">
    <source>
        <dbReference type="Proteomes" id="UP000253104"/>
    </source>
</evidence>
<dbReference type="EMBL" id="CP024903">
    <property type="protein sequence ID" value="AXF22807.1"/>
    <property type="molecule type" value="Genomic_DNA"/>
</dbReference>
<accession>A0A2Z5N234</accession>
<proteinExistence type="predicted"/>
<gene>
    <name evidence="1" type="ORF">CUJ89_20095</name>
</gene>